<evidence type="ECO:0000313" key="2">
    <source>
        <dbReference type="EMBL" id="GGA95933.1"/>
    </source>
</evidence>
<dbReference type="InterPro" id="IPR036390">
    <property type="entry name" value="WH_DNA-bd_sf"/>
</dbReference>
<sequence length="101" mass="11286">MSAYLSEQVQRTFAVVEALAGKELSGASPKELSRGLTLSPSHITRTLANLEHAGWAERCPNDETRWRLAAKPVQIANTVRDNLGREQQKLAQTIHNYSIMR</sequence>
<organism evidence="2 3">
    <name type="scientific">Agarivorans gilvus</name>
    <dbReference type="NCBI Taxonomy" id="680279"/>
    <lineage>
        <taxon>Bacteria</taxon>
        <taxon>Pseudomonadati</taxon>
        <taxon>Pseudomonadota</taxon>
        <taxon>Gammaproteobacteria</taxon>
        <taxon>Alteromonadales</taxon>
        <taxon>Alteromonadaceae</taxon>
        <taxon>Agarivorans</taxon>
    </lineage>
</organism>
<dbReference type="Proteomes" id="UP000651977">
    <property type="component" value="Unassembled WGS sequence"/>
</dbReference>
<keyword evidence="3" id="KW-1185">Reference proteome</keyword>
<dbReference type="Gene3D" id="1.10.10.10">
    <property type="entry name" value="Winged helix-like DNA-binding domain superfamily/Winged helix DNA-binding domain"/>
    <property type="match status" value="1"/>
</dbReference>
<dbReference type="InterPro" id="IPR036388">
    <property type="entry name" value="WH-like_DNA-bd_sf"/>
</dbReference>
<evidence type="ECO:0000313" key="3">
    <source>
        <dbReference type="Proteomes" id="UP000651977"/>
    </source>
</evidence>
<dbReference type="InterPro" id="IPR005471">
    <property type="entry name" value="Tscrpt_reg_IclR_N"/>
</dbReference>
<evidence type="ECO:0000259" key="1">
    <source>
        <dbReference type="Pfam" id="PF09339"/>
    </source>
</evidence>
<name>A0ABQ1HXE5_9ALTE</name>
<proteinExistence type="predicted"/>
<reference evidence="3" key="1">
    <citation type="journal article" date="2019" name="Int. J. Syst. Evol. Microbiol.">
        <title>The Global Catalogue of Microorganisms (GCM) 10K type strain sequencing project: providing services to taxonomists for standard genome sequencing and annotation.</title>
        <authorList>
            <consortium name="The Broad Institute Genomics Platform"/>
            <consortium name="The Broad Institute Genome Sequencing Center for Infectious Disease"/>
            <person name="Wu L."/>
            <person name="Ma J."/>
        </authorList>
    </citation>
    <scope>NUCLEOTIDE SEQUENCE [LARGE SCALE GENOMIC DNA]</scope>
    <source>
        <strain evidence="3">CGMCC 1.10131</strain>
    </source>
</reference>
<dbReference type="Pfam" id="PF09339">
    <property type="entry name" value="HTH_IclR"/>
    <property type="match status" value="1"/>
</dbReference>
<protein>
    <recommendedName>
        <fullName evidence="1">HTH iclR-type domain-containing protein</fullName>
    </recommendedName>
</protein>
<gene>
    <name evidence="2" type="ORF">GCM10007414_06000</name>
</gene>
<feature type="domain" description="HTH iclR-type" evidence="1">
    <location>
        <begin position="9"/>
        <end position="58"/>
    </location>
</feature>
<accession>A0ABQ1HXE5</accession>
<dbReference type="SUPFAM" id="SSF46785">
    <property type="entry name" value="Winged helix' DNA-binding domain"/>
    <property type="match status" value="1"/>
</dbReference>
<comment type="caution">
    <text evidence="2">The sequence shown here is derived from an EMBL/GenBank/DDBJ whole genome shotgun (WGS) entry which is preliminary data.</text>
</comment>
<dbReference type="RefSeq" id="WP_055732883.1">
    <property type="nucleotide sequence ID" value="NZ_BMDY01000003.1"/>
</dbReference>
<dbReference type="EMBL" id="BMDY01000003">
    <property type="protein sequence ID" value="GGA95933.1"/>
    <property type="molecule type" value="Genomic_DNA"/>
</dbReference>